<evidence type="ECO:0000256" key="2">
    <source>
        <dbReference type="ARBA" id="ARBA00022801"/>
    </source>
</evidence>
<dbReference type="EMBL" id="JBHTOC010000001">
    <property type="protein sequence ID" value="MFD1428764.1"/>
    <property type="molecule type" value="Genomic_DNA"/>
</dbReference>
<dbReference type="PANTHER" id="PTHR11839:SF18">
    <property type="entry name" value="NUDIX HYDROLASE DOMAIN-CONTAINING PROTEIN"/>
    <property type="match status" value="1"/>
</dbReference>
<dbReference type="InterPro" id="IPR020476">
    <property type="entry name" value="Nudix_hydrolase"/>
</dbReference>
<dbReference type="Pfam" id="PF00293">
    <property type="entry name" value="NUDIX"/>
    <property type="match status" value="1"/>
</dbReference>
<dbReference type="PROSITE" id="PS00893">
    <property type="entry name" value="NUDIX_BOX"/>
    <property type="match status" value="1"/>
</dbReference>
<organism evidence="5 6">
    <name type="scientific">Lacticaseibacillus mingshuiensis</name>
    <dbReference type="NCBI Taxonomy" id="2799574"/>
    <lineage>
        <taxon>Bacteria</taxon>
        <taxon>Bacillati</taxon>
        <taxon>Bacillota</taxon>
        <taxon>Bacilli</taxon>
        <taxon>Lactobacillales</taxon>
        <taxon>Lactobacillaceae</taxon>
        <taxon>Lacticaseibacillus</taxon>
    </lineage>
</organism>
<evidence type="ECO:0000313" key="6">
    <source>
        <dbReference type="Proteomes" id="UP001597196"/>
    </source>
</evidence>
<comment type="caution">
    <text evidence="5">The sequence shown here is derived from an EMBL/GenBank/DDBJ whole genome shotgun (WGS) entry which is preliminary data.</text>
</comment>
<name>A0ABW4CFB3_9LACO</name>
<proteinExistence type="inferred from homology"/>
<dbReference type="EC" id="3.6.-.-" evidence="5"/>
<dbReference type="Gene3D" id="3.90.79.10">
    <property type="entry name" value="Nucleoside Triphosphate Pyrophosphohydrolase"/>
    <property type="match status" value="1"/>
</dbReference>
<comment type="cofactor">
    <cofactor evidence="1">
        <name>Mg(2+)</name>
        <dbReference type="ChEBI" id="CHEBI:18420"/>
    </cofactor>
</comment>
<evidence type="ECO:0000313" key="5">
    <source>
        <dbReference type="EMBL" id="MFD1428764.1"/>
    </source>
</evidence>
<keyword evidence="2 3" id="KW-0378">Hydrolase</keyword>
<dbReference type="PRINTS" id="PR00502">
    <property type="entry name" value="NUDIXFAMILY"/>
</dbReference>
<dbReference type="InterPro" id="IPR015797">
    <property type="entry name" value="NUDIX_hydrolase-like_dom_sf"/>
</dbReference>
<evidence type="ECO:0000256" key="1">
    <source>
        <dbReference type="ARBA" id="ARBA00001946"/>
    </source>
</evidence>
<accession>A0ABW4CFB3</accession>
<dbReference type="GO" id="GO:0016787">
    <property type="term" value="F:hydrolase activity"/>
    <property type="evidence" value="ECO:0007669"/>
    <property type="project" value="UniProtKB-KW"/>
</dbReference>
<dbReference type="RefSeq" id="WP_203625771.1">
    <property type="nucleotide sequence ID" value="NZ_BOLQ01000001.1"/>
</dbReference>
<dbReference type="SUPFAM" id="SSF55811">
    <property type="entry name" value="Nudix"/>
    <property type="match status" value="1"/>
</dbReference>
<reference evidence="6" key="1">
    <citation type="journal article" date="2019" name="Int. J. Syst. Evol. Microbiol.">
        <title>The Global Catalogue of Microorganisms (GCM) 10K type strain sequencing project: providing services to taxonomists for standard genome sequencing and annotation.</title>
        <authorList>
            <consortium name="The Broad Institute Genomics Platform"/>
            <consortium name="The Broad Institute Genome Sequencing Center for Infectious Disease"/>
            <person name="Wu L."/>
            <person name="Ma J."/>
        </authorList>
    </citation>
    <scope>NUCLEOTIDE SEQUENCE [LARGE SCALE GENOMIC DNA]</scope>
    <source>
        <strain evidence="6">CCM 8980</strain>
    </source>
</reference>
<sequence>MFLQASKATGRILSSRSVYSGHIFQIFQQTIDTPDGLRVERDLIKHAPAVAMLALTADDRVLINREYRVAINAEAFALPAGLMDPGEDPETAAKRELHEETGFAPLDVQEMCAVRSSEGMTDEVVHLMLCHVDPDQGGQQDFDQDEFVTSQFVPLAEVIDAVKSGLIASAQSVSALSYYLAFIRKSK</sequence>
<comment type="similarity">
    <text evidence="3">Belongs to the Nudix hydrolase family.</text>
</comment>
<evidence type="ECO:0000259" key="4">
    <source>
        <dbReference type="PROSITE" id="PS51462"/>
    </source>
</evidence>
<feature type="domain" description="Nudix hydrolase" evidence="4">
    <location>
        <begin position="44"/>
        <end position="175"/>
    </location>
</feature>
<dbReference type="PROSITE" id="PS51462">
    <property type="entry name" value="NUDIX"/>
    <property type="match status" value="1"/>
</dbReference>
<dbReference type="PANTHER" id="PTHR11839">
    <property type="entry name" value="UDP/ADP-SUGAR PYROPHOSPHATASE"/>
    <property type="match status" value="1"/>
</dbReference>
<dbReference type="Proteomes" id="UP001597196">
    <property type="component" value="Unassembled WGS sequence"/>
</dbReference>
<keyword evidence="6" id="KW-1185">Reference proteome</keyword>
<dbReference type="CDD" id="cd03424">
    <property type="entry name" value="NUDIX_ADPRase_Nudt5_UGPPase_Nudt14"/>
    <property type="match status" value="1"/>
</dbReference>
<dbReference type="InterPro" id="IPR020084">
    <property type="entry name" value="NUDIX_hydrolase_CS"/>
</dbReference>
<evidence type="ECO:0000256" key="3">
    <source>
        <dbReference type="RuleBase" id="RU003476"/>
    </source>
</evidence>
<protein>
    <submittedName>
        <fullName evidence="5">NUDIX hydrolase</fullName>
        <ecNumber evidence="5">3.6.-.-</ecNumber>
    </submittedName>
</protein>
<dbReference type="InterPro" id="IPR000086">
    <property type="entry name" value="NUDIX_hydrolase_dom"/>
</dbReference>
<gene>
    <name evidence="5" type="ORF">ACFQ4P_00700</name>
</gene>